<dbReference type="InterPro" id="IPR000215">
    <property type="entry name" value="Serpin_fam"/>
</dbReference>
<dbReference type="Proteomes" id="UP000314982">
    <property type="component" value="Unassembled WGS sequence"/>
</dbReference>
<feature type="domain" description="Serpin" evidence="4">
    <location>
        <begin position="76"/>
        <end position="339"/>
    </location>
</feature>
<evidence type="ECO:0000256" key="3">
    <source>
        <dbReference type="RuleBase" id="RU000411"/>
    </source>
</evidence>
<evidence type="ECO:0000313" key="5">
    <source>
        <dbReference type="Ensembl" id="ENSHHUP00000001756.1"/>
    </source>
</evidence>
<dbReference type="Ensembl" id="ENSHHUT00000001816.1">
    <property type="protein sequence ID" value="ENSHHUP00000001756.1"/>
    <property type="gene ID" value="ENSHHUG00000001127.1"/>
</dbReference>
<evidence type="ECO:0000313" key="6">
    <source>
        <dbReference type="Proteomes" id="UP000314982"/>
    </source>
</evidence>
<keyword evidence="1" id="KW-0646">Protease inhibitor</keyword>
<dbReference type="GO" id="GO:0005615">
    <property type="term" value="C:extracellular space"/>
    <property type="evidence" value="ECO:0007669"/>
    <property type="project" value="InterPro"/>
</dbReference>
<keyword evidence="6" id="KW-1185">Reference proteome</keyword>
<keyword evidence="2" id="KW-0722">Serine protease inhibitor</keyword>
<reference evidence="6" key="1">
    <citation type="submission" date="2018-06" db="EMBL/GenBank/DDBJ databases">
        <title>Genome assembly of Danube salmon.</title>
        <authorList>
            <person name="Macqueen D.J."/>
            <person name="Gundappa M.K."/>
        </authorList>
    </citation>
    <scope>NUCLEOTIDE SEQUENCE [LARGE SCALE GENOMIC DNA]</scope>
</reference>
<dbReference type="GeneTree" id="ENSGT00940000154835"/>
<reference evidence="5" key="3">
    <citation type="submission" date="2025-09" db="UniProtKB">
        <authorList>
            <consortium name="Ensembl"/>
        </authorList>
    </citation>
    <scope>IDENTIFICATION</scope>
</reference>
<dbReference type="SMART" id="SM00093">
    <property type="entry name" value="SERPIN"/>
    <property type="match status" value="1"/>
</dbReference>
<comment type="similarity">
    <text evidence="3">Belongs to the serpin family.</text>
</comment>
<dbReference type="InterPro" id="IPR023796">
    <property type="entry name" value="Serpin_dom"/>
</dbReference>
<dbReference type="InterPro" id="IPR042178">
    <property type="entry name" value="Serpin_sf_1"/>
</dbReference>
<sequence>MDFDVCLGLWSCWKIHLRPTFSLLAEATRFLVKMSRYWVKFLMPLTLTRAPGRVEPKWTHNIKDPPPFSTAGMGFFSYYRNSEGNIFSPLSISSALAILEAKGNTVTQILESLHLHKADGDIHDGFRKLLSELNKDKAPYALSLANRLYEGARALTKAFLCETIKYYGARLESVDFESNAEAARVNINNWVDKKTEGKLQDRLQKGAVNNQNLLVNAIYFKSKPVKIMYQESMFCLTLIPEVNCQILEQSEHAPGRDRGQTGLEKLEREITYDNFMVKTCDLKAVLVSMGMMDSFEEFRSNFSGMSPNNNLELSDVVHKAFVEVNEEGTEGCGCLISNVKRA</sequence>
<dbReference type="SUPFAM" id="SSF56574">
    <property type="entry name" value="Serpins"/>
    <property type="match status" value="1"/>
</dbReference>
<evidence type="ECO:0000256" key="1">
    <source>
        <dbReference type="ARBA" id="ARBA00022690"/>
    </source>
</evidence>
<accession>A0A4W5JPR1</accession>
<dbReference type="Gene3D" id="3.30.497.10">
    <property type="entry name" value="Antithrombin, subunit I, domain 2"/>
    <property type="match status" value="2"/>
</dbReference>
<dbReference type="InterPro" id="IPR036186">
    <property type="entry name" value="Serpin_sf"/>
</dbReference>
<evidence type="ECO:0000256" key="2">
    <source>
        <dbReference type="ARBA" id="ARBA00022900"/>
    </source>
</evidence>
<evidence type="ECO:0000259" key="4">
    <source>
        <dbReference type="SMART" id="SM00093"/>
    </source>
</evidence>
<reference evidence="5" key="2">
    <citation type="submission" date="2025-08" db="UniProtKB">
        <authorList>
            <consortium name="Ensembl"/>
        </authorList>
    </citation>
    <scope>IDENTIFICATION</scope>
</reference>
<dbReference type="Pfam" id="PF00079">
    <property type="entry name" value="Serpin"/>
    <property type="match status" value="2"/>
</dbReference>
<dbReference type="GO" id="GO:0004867">
    <property type="term" value="F:serine-type endopeptidase inhibitor activity"/>
    <property type="evidence" value="ECO:0007669"/>
    <property type="project" value="UniProtKB-KW"/>
</dbReference>
<dbReference type="PANTHER" id="PTHR11461">
    <property type="entry name" value="SERINE PROTEASE INHIBITOR, SERPIN"/>
    <property type="match status" value="1"/>
</dbReference>
<dbReference type="AlphaFoldDB" id="A0A4W5JPR1"/>
<dbReference type="PANTHER" id="PTHR11461:SF204">
    <property type="entry name" value="SERPIN B6"/>
    <property type="match status" value="1"/>
</dbReference>
<dbReference type="STRING" id="62062.ENSHHUP00000001756"/>
<proteinExistence type="inferred from homology"/>
<name>A0A4W5JPR1_9TELE</name>
<protein>
    <submittedName>
        <fullName evidence="5">Serpin peptidase inhibitor, clade B (ovalbumin), member 14</fullName>
    </submittedName>
</protein>
<organism evidence="5 6">
    <name type="scientific">Hucho hucho</name>
    <name type="common">huchen</name>
    <dbReference type="NCBI Taxonomy" id="62062"/>
    <lineage>
        <taxon>Eukaryota</taxon>
        <taxon>Metazoa</taxon>
        <taxon>Chordata</taxon>
        <taxon>Craniata</taxon>
        <taxon>Vertebrata</taxon>
        <taxon>Euteleostomi</taxon>
        <taxon>Actinopterygii</taxon>
        <taxon>Neopterygii</taxon>
        <taxon>Teleostei</taxon>
        <taxon>Protacanthopterygii</taxon>
        <taxon>Salmoniformes</taxon>
        <taxon>Salmonidae</taxon>
        <taxon>Salmoninae</taxon>
        <taxon>Hucho</taxon>
    </lineage>
</organism>